<dbReference type="Pfam" id="PF01425">
    <property type="entry name" value="Amidase"/>
    <property type="match status" value="1"/>
</dbReference>
<dbReference type="InParanoid" id="A0A177BY10"/>
<evidence type="ECO:0000313" key="2">
    <source>
        <dbReference type="EMBL" id="OAF99219.1"/>
    </source>
</evidence>
<dbReference type="AlphaFoldDB" id="A0A177BY10"/>
<gene>
    <name evidence="2" type="ORF">CC84DRAFT_1191198</name>
</gene>
<keyword evidence="3" id="KW-1185">Reference proteome</keyword>
<accession>A0A177BY10</accession>
<reference evidence="2 3" key="1">
    <citation type="submission" date="2016-05" db="EMBL/GenBank/DDBJ databases">
        <title>Comparative analysis of secretome profiles of manganese(II)-oxidizing ascomycete fungi.</title>
        <authorList>
            <consortium name="DOE Joint Genome Institute"/>
            <person name="Zeiner C.A."/>
            <person name="Purvine S.O."/>
            <person name="Zink E.M."/>
            <person name="Wu S."/>
            <person name="Pasa-Tolic L."/>
            <person name="Chaput D.L."/>
            <person name="Haridas S."/>
            <person name="Grigoriev I.V."/>
            <person name="Santelli C.M."/>
            <person name="Hansel C.M."/>
        </authorList>
    </citation>
    <scope>NUCLEOTIDE SEQUENCE [LARGE SCALE GENOMIC DNA]</scope>
    <source>
        <strain evidence="2 3">AP3s5-JAC2a</strain>
    </source>
</reference>
<feature type="domain" description="Amidase" evidence="1">
    <location>
        <begin position="73"/>
        <end position="489"/>
    </location>
</feature>
<dbReference type="OrthoDB" id="566138at2759"/>
<dbReference type="PANTHER" id="PTHR42678">
    <property type="entry name" value="AMIDASE"/>
    <property type="match status" value="1"/>
</dbReference>
<dbReference type="PANTHER" id="PTHR42678:SF34">
    <property type="entry name" value="OS04G0183300 PROTEIN"/>
    <property type="match status" value="1"/>
</dbReference>
<dbReference type="Proteomes" id="UP000077069">
    <property type="component" value="Unassembled WGS sequence"/>
</dbReference>
<organism evidence="2 3">
    <name type="scientific">Paraphaeosphaeria sporulosa</name>
    <dbReference type="NCBI Taxonomy" id="1460663"/>
    <lineage>
        <taxon>Eukaryota</taxon>
        <taxon>Fungi</taxon>
        <taxon>Dikarya</taxon>
        <taxon>Ascomycota</taxon>
        <taxon>Pezizomycotina</taxon>
        <taxon>Dothideomycetes</taxon>
        <taxon>Pleosporomycetidae</taxon>
        <taxon>Pleosporales</taxon>
        <taxon>Massarineae</taxon>
        <taxon>Didymosphaeriaceae</taxon>
        <taxon>Paraphaeosphaeria</taxon>
    </lineage>
</organism>
<dbReference type="GeneID" id="28764655"/>
<dbReference type="Gene3D" id="3.90.1300.10">
    <property type="entry name" value="Amidase signature (AS) domain"/>
    <property type="match status" value="1"/>
</dbReference>
<dbReference type="InterPro" id="IPR036928">
    <property type="entry name" value="AS_sf"/>
</dbReference>
<dbReference type="InterPro" id="IPR023631">
    <property type="entry name" value="Amidase_dom"/>
</dbReference>
<sequence length="675" mass="73896">MWKSLKKAFAPSAFEPELPPELLQTIHVHAARKGSFTSYGSDASVLQTSFDPLVASAFELAEMLNAGAITSVEIVEAYLHQIEQHNRRGRQLRALISVAPRHELVRIARRLDDERGRGKRRGPLHGIPIVLKDNIMTDKNLGMDTTVGSYAFVGCTPKRNATIVDRLIRRGLIILGKSNLTEFCGLKNPSMPPGWSAVGGQCQSPYVARHIAKKKLHWELSAPGGSSTGSAVSVASGFSALAIGTDTLGSLITPANRAGLYALKPTIGEVPMDGIFTLSKSFDSAGGMAKSAKDLVALMDVLLSPTGKETKFGVQKPNYKIRSDFAGLRIGFTEPTIWTSWRKSGRINADAERFMLQKYDMVVQSLIEMGVDIVYPVELPSQSSLNHDGANAFEPIVYSEFKECLSEFIRQFKTTKVHSLAEIINFNTEHPELTLPPTCPHQNDLLSALQAHPPKEHLNQLRTHLLTAGGRDGLDFVFNTHQLDILIAPGDSALSTLSAAASYPTAACPLSALKLNGQPFGLTLTSPPHTEHTLLHFLTAYEATFPPRALPLPLASVPLQSAAEPGIDAGIVEVILRAWDERRWGCSADALASWLNRRWKKSGYEVSAEMVCEVLRENGRMAFRGMEGEGEFSVSIMNVAFWVGLGWAREVLDLVAYDIRLLHFFGYLGAFWKGT</sequence>
<dbReference type="EMBL" id="KV441562">
    <property type="protein sequence ID" value="OAF99219.1"/>
    <property type="molecule type" value="Genomic_DNA"/>
</dbReference>
<dbReference type="RefSeq" id="XP_018029585.1">
    <property type="nucleotide sequence ID" value="XM_018181169.1"/>
</dbReference>
<proteinExistence type="predicted"/>
<dbReference type="STRING" id="1460663.A0A177BY10"/>
<protein>
    <submittedName>
        <fullName evidence="2">Amidase signature enzyme</fullName>
    </submittedName>
</protein>
<name>A0A177BY10_9PLEO</name>
<evidence type="ECO:0000259" key="1">
    <source>
        <dbReference type="Pfam" id="PF01425"/>
    </source>
</evidence>
<dbReference type="SUPFAM" id="SSF75304">
    <property type="entry name" value="Amidase signature (AS) enzymes"/>
    <property type="match status" value="1"/>
</dbReference>
<evidence type="ECO:0000313" key="3">
    <source>
        <dbReference type="Proteomes" id="UP000077069"/>
    </source>
</evidence>